<evidence type="ECO:0008006" key="3">
    <source>
        <dbReference type="Google" id="ProtNLM"/>
    </source>
</evidence>
<evidence type="ECO:0000313" key="2">
    <source>
        <dbReference type="Proteomes" id="UP000183635"/>
    </source>
</evidence>
<accession>A0A1I3DAL9</accession>
<dbReference type="EMBL" id="FOPU01000037">
    <property type="protein sequence ID" value="SFH83764.1"/>
    <property type="molecule type" value="Genomic_DNA"/>
</dbReference>
<dbReference type="Proteomes" id="UP000183635">
    <property type="component" value="Unassembled WGS sequence"/>
</dbReference>
<dbReference type="Pfam" id="PF05354">
    <property type="entry name" value="Phage_attach"/>
    <property type="match status" value="1"/>
</dbReference>
<gene>
    <name evidence="1" type="ORF">SAMN04488021_1376</name>
</gene>
<reference evidence="1 2" key="1">
    <citation type="submission" date="2016-10" db="EMBL/GenBank/DDBJ databases">
        <authorList>
            <person name="de Groot N.N."/>
        </authorList>
    </citation>
    <scope>NUCLEOTIDE SEQUENCE [LARGE SCALE GENOMIC DNA]</scope>
    <source>
        <strain evidence="1 2">DSM 8537</strain>
    </source>
</reference>
<dbReference type="InterPro" id="IPR008018">
    <property type="entry name" value="Phage_tail_attach_FII"/>
</dbReference>
<dbReference type="STRING" id="34004.SAMN04488021_1376"/>
<dbReference type="RefSeq" id="WP_074969902.1">
    <property type="nucleotide sequence ID" value="NZ_CBCRYP010000011.1"/>
</dbReference>
<dbReference type="AlphaFoldDB" id="A0A1I3DAL9"/>
<protein>
    <recommendedName>
        <fullName evidence="3">Head-tail adaptor</fullName>
    </recommendedName>
</protein>
<sequence length="104" mass="11341">MNAFAAAVTRIFTDPHMAVDATWLPGGVPPGSTIRAIRKAPDEVTSYGGARIWSETLRIDVMAAETPSIQPGDRIVIGVETFEVQGEPIRDRERLVVTLDLRPV</sequence>
<proteinExistence type="predicted"/>
<dbReference type="OrthoDB" id="8410231at2"/>
<keyword evidence="2" id="KW-1185">Reference proteome</keyword>
<organism evidence="1 2">
    <name type="scientific">Paracoccus aminovorans</name>
    <dbReference type="NCBI Taxonomy" id="34004"/>
    <lineage>
        <taxon>Bacteria</taxon>
        <taxon>Pseudomonadati</taxon>
        <taxon>Pseudomonadota</taxon>
        <taxon>Alphaproteobacteria</taxon>
        <taxon>Rhodobacterales</taxon>
        <taxon>Paracoccaceae</taxon>
        <taxon>Paracoccus</taxon>
    </lineage>
</organism>
<dbReference type="GO" id="GO:0019068">
    <property type="term" value="P:virion assembly"/>
    <property type="evidence" value="ECO:0007669"/>
    <property type="project" value="InterPro"/>
</dbReference>
<name>A0A1I3DAL9_9RHOB</name>
<evidence type="ECO:0000313" key="1">
    <source>
        <dbReference type="EMBL" id="SFH83764.1"/>
    </source>
</evidence>